<dbReference type="Pfam" id="PF12805">
    <property type="entry name" value="FUSC-like"/>
    <property type="match status" value="1"/>
</dbReference>
<dbReference type="SUPFAM" id="SSF103473">
    <property type="entry name" value="MFS general substrate transporter"/>
    <property type="match status" value="1"/>
</dbReference>
<dbReference type="EMBL" id="SLVJ01000014">
    <property type="protein sequence ID" value="TCM65811.1"/>
    <property type="molecule type" value="Genomic_DNA"/>
</dbReference>
<gene>
    <name evidence="10" type="ORF">EC844_11448</name>
</gene>
<evidence type="ECO:0000256" key="7">
    <source>
        <dbReference type="SAM" id="Phobius"/>
    </source>
</evidence>
<keyword evidence="2" id="KW-1003">Cell membrane</keyword>
<dbReference type="GO" id="GO:0005886">
    <property type="term" value="C:plasma membrane"/>
    <property type="evidence" value="ECO:0007669"/>
    <property type="project" value="UniProtKB-SubCell"/>
</dbReference>
<dbReference type="InterPro" id="IPR036259">
    <property type="entry name" value="MFS_trans_sf"/>
</dbReference>
<protein>
    <submittedName>
        <fullName evidence="10">Putative membrane protein (TIGR01666 family)</fullName>
    </submittedName>
</protein>
<keyword evidence="11" id="KW-1185">Reference proteome</keyword>
<dbReference type="AlphaFoldDB" id="A0A4R1XRW7"/>
<evidence type="ECO:0000259" key="9">
    <source>
        <dbReference type="Pfam" id="PF13515"/>
    </source>
</evidence>
<comment type="caution">
    <text evidence="10">The sequence shown here is derived from an EMBL/GenBank/DDBJ whole genome shotgun (WGS) entry which is preliminary data.</text>
</comment>
<evidence type="ECO:0000256" key="4">
    <source>
        <dbReference type="ARBA" id="ARBA00022989"/>
    </source>
</evidence>
<evidence type="ECO:0000256" key="1">
    <source>
        <dbReference type="ARBA" id="ARBA00004651"/>
    </source>
</evidence>
<feature type="transmembrane region" description="Helical" evidence="7">
    <location>
        <begin position="530"/>
        <end position="548"/>
    </location>
</feature>
<evidence type="ECO:0000256" key="2">
    <source>
        <dbReference type="ARBA" id="ARBA00022475"/>
    </source>
</evidence>
<dbReference type="NCBIfam" id="TIGR01666">
    <property type="entry name" value="YCCS"/>
    <property type="match status" value="1"/>
</dbReference>
<evidence type="ECO:0000256" key="6">
    <source>
        <dbReference type="ARBA" id="ARBA00043993"/>
    </source>
</evidence>
<dbReference type="Proteomes" id="UP000294963">
    <property type="component" value="Unassembled WGS sequence"/>
</dbReference>
<comment type="subcellular location">
    <subcellularLocation>
        <location evidence="1">Cell membrane</location>
        <topology evidence="1">Multi-pass membrane protein</topology>
    </subcellularLocation>
</comment>
<organism evidence="10 11">
    <name type="scientific">Acinetobacter calcoaceticus</name>
    <dbReference type="NCBI Taxonomy" id="471"/>
    <lineage>
        <taxon>Bacteria</taxon>
        <taxon>Pseudomonadati</taxon>
        <taxon>Pseudomonadota</taxon>
        <taxon>Gammaproteobacteria</taxon>
        <taxon>Moraxellales</taxon>
        <taxon>Moraxellaceae</taxon>
        <taxon>Acinetobacter</taxon>
        <taxon>Acinetobacter calcoaceticus/baumannii complex</taxon>
    </lineage>
</organism>
<evidence type="ECO:0000256" key="5">
    <source>
        <dbReference type="ARBA" id="ARBA00023136"/>
    </source>
</evidence>
<accession>A0A4R1XRW7</accession>
<reference evidence="10 11" key="1">
    <citation type="submission" date="2019-03" db="EMBL/GenBank/DDBJ databases">
        <title>Genomic analyses of the natural microbiome of Caenorhabditis elegans.</title>
        <authorList>
            <person name="Samuel B."/>
        </authorList>
    </citation>
    <scope>NUCLEOTIDE SEQUENCE [LARGE SCALE GENOMIC DNA]</scope>
    <source>
        <strain evidence="10 11">JUb89</strain>
    </source>
</reference>
<feature type="transmembrane region" description="Helical" evidence="7">
    <location>
        <begin position="479"/>
        <end position="495"/>
    </location>
</feature>
<evidence type="ECO:0000256" key="3">
    <source>
        <dbReference type="ARBA" id="ARBA00022692"/>
    </source>
</evidence>
<evidence type="ECO:0000259" key="8">
    <source>
        <dbReference type="Pfam" id="PF12805"/>
    </source>
</evidence>
<keyword evidence="4 7" id="KW-1133">Transmembrane helix</keyword>
<dbReference type="PANTHER" id="PTHR30509">
    <property type="entry name" value="P-HYDROXYBENZOIC ACID EFFLUX PUMP SUBUNIT-RELATED"/>
    <property type="match status" value="1"/>
</dbReference>
<feature type="transmembrane region" description="Helical" evidence="7">
    <location>
        <begin position="123"/>
        <end position="141"/>
    </location>
</feature>
<evidence type="ECO:0000313" key="11">
    <source>
        <dbReference type="Proteomes" id="UP000294963"/>
    </source>
</evidence>
<feature type="domain" description="Integral membrane protein YccS N-terminal" evidence="8">
    <location>
        <begin position="77"/>
        <end position="358"/>
    </location>
</feature>
<dbReference type="InterPro" id="IPR010020">
    <property type="entry name" value="Integral_membrane_YCCS_YHJK"/>
</dbReference>
<dbReference type="NCBIfam" id="TIGR01667">
    <property type="entry name" value="YCCS_YHFK"/>
    <property type="match status" value="1"/>
</dbReference>
<feature type="transmembrane region" description="Helical" evidence="7">
    <location>
        <begin position="98"/>
        <end position="116"/>
    </location>
</feature>
<dbReference type="InterPro" id="IPR032692">
    <property type="entry name" value="YccS_N"/>
</dbReference>
<comment type="similarity">
    <text evidence="6">Belongs to the YccS/YhfK family.</text>
</comment>
<proteinExistence type="inferred from homology"/>
<keyword evidence="5 7" id="KW-0472">Membrane</keyword>
<evidence type="ECO:0000313" key="10">
    <source>
        <dbReference type="EMBL" id="TCM65811.1"/>
    </source>
</evidence>
<feature type="transmembrane region" description="Helical" evidence="7">
    <location>
        <begin position="75"/>
        <end position="92"/>
    </location>
</feature>
<sequence length="733" mass="83938">MALVYKDLTLKAWYTLFKKATYNSSFMYSIRMLIAFAGTAFVPYLLDQQILTIPLTLGVVAAGLSDIDDRFSVRILNLVYTYIGFFLTAASVQLLFPYPFFFAIGLIISCIGWILLGSLGRRYATISYGCLVVSVYTMLGTHLFEQWYIQPLLLVAGAAWYGLIATISFLLFPVRQVQDKLSMCYGALGDFLFAKSNLFDVDMTAKSYQQSMISLSLENGRLISIFNDMRTALLTRLKGDRGQRDTRSSLQYYFVAQDIHERADSAHIDYQVLAQEFEHSDILFRFQRILSLQGKACKDLGESILKRHRYTHNARFEHAFRNLRKSLEKLKFSQHHDPTWVNALFSLYQNLKSIDVQLRNVETVTESKLDKAKHIEQQLKDDDLKGWADIKIRIKQNLSPESVLFRHAIRVSIVLLIGYIFVQMSNIQYGYWILLTALFVSQPNFNATKRRLRLRIWGTLGGIILGYAILYFVPSTEGQLIFLIICGVLFFELRSKQYAQATAFMTILALINFNLDGLGFEAALPRMVDTIIGCALAWFGVSFIFPDWKFRRLPRTIRRALEAQTRYLAEVIQQYHHGRNNSLTYRVVRRSAHNTDAEVASLISTLVTEPDFDPIQKNLAFEFLCLNHTFISYIAALGAHRDKINNQDVLSLLDLALDDIHSALLEDRMPDIHSINKLQALRQELNQAEEPDEKSLIVIQQLSLMFAVLQQLSTLKQSLSHDPNEKTSEFAPL</sequence>
<dbReference type="InterPro" id="IPR010019">
    <property type="entry name" value="Integral_membrane_YccS"/>
</dbReference>
<dbReference type="Pfam" id="PF13515">
    <property type="entry name" value="FUSC_2"/>
    <property type="match status" value="1"/>
</dbReference>
<feature type="transmembrane region" description="Helical" evidence="7">
    <location>
        <begin position="26"/>
        <end position="46"/>
    </location>
</feature>
<name>A0A4R1XRW7_ACICA</name>
<dbReference type="PANTHER" id="PTHR30509:SF8">
    <property type="entry name" value="INNER MEMBRANE PROTEIN YCCS"/>
    <property type="match status" value="1"/>
</dbReference>
<feature type="transmembrane region" description="Helical" evidence="7">
    <location>
        <begin position="502"/>
        <end position="524"/>
    </location>
</feature>
<keyword evidence="3 7" id="KW-0812">Transmembrane</keyword>
<feature type="domain" description="Integral membrane bound transporter" evidence="9">
    <location>
        <begin position="418"/>
        <end position="539"/>
    </location>
</feature>
<feature type="transmembrane region" description="Helical" evidence="7">
    <location>
        <begin position="147"/>
        <end position="172"/>
    </location>
</feature>
<dbReference type="InterPro" id="IPR049453">
    <property type="entry name" value="Memb_transporter_dom"/>
</dbReference>